<evidence type="ECO:0000313" key="2">
    <source>
        <dbReference type="Proteomes" id="UP000000311"/>
    </source>
</evidence>
<accession>E2AR76</accession>
<evidence type="ECO:0000313" key="1">
    <source>
        <dbReference type="EMBL" id="EFN64064.1"/>
    </source>
</evidence>
<dbReference type="Proteomes" id="UP000000311">
    <property type="component" value="Unassembled WGS sequence"/>
</dbReference>
<protein>
    <submittedName>
        <fullName evidence="1">Uncharacterized protein</fullName>
    </submittedName>
</protein>
<sequence>MVRFCCICKVEYGAIEDVSIHTKNILNNDTEVITSSNQTTLLLAKTNDETSVLLHSHRQLQAKKDNSHTTLADVTNINLQDFSYSSVKAAEIENVKVTVSVEIKDNIEQLSLSNIHDIDNGNTNNAITEHKFHSEIVNDNCNEPNMPIDSECNNNMKQKTGLKRFDYQY</sequence>
<dbReference type="InParanoid" id="E2AR76"/>
<dbReference type="EMBL" id="GL441905">
    <property type="protein sequence ID" value="EFN64064.1"/>
    <property type="molecule type" value="Genomic_DNA"/>
</dbReference>
<proteinExistence type="predicted"/>
<reference evidence="1 2" key="1">
    <citation type="journal article" date="2010" name="Science">
        <title>Genomic comparison of the ants Camponotus floridanus and Harpegnathos saltator.</title>
        <authorList>
            <person name="Bonasio R."/>
            <person name="Zhang G."/>
            <person name="Ye C."/>
            <person name="Mutti N.S."/>
            <person name="Fang X."/>
            <person name="Qin N."/>
            <person name="Donahue G."/>
            <person name="Yang P."/>
            <person name="Li Q."/>
            <person name="Li C."/>
            <person name="Zhang P."/>
            <person name="Huang Z."/>
            <person name="Berger S.L."/>
            <person name="Reinberg D."/>
            <person name="Wang J."/>
            <person name="Liebig J."/>
        </authorList>
    </citation>
    <scope>NUCLEOTIDE SEQUENCE [LARGE SCALE GENOMIC DNA]</scope>
    <source>
        <strain evidence="2">C129</strain>
    </source>
</reference>
<dbReference type="OrthoDB" id="5982876at2759"/>
<keyword evidence="2" id="KW-1185">Reference proteome</keyword>
<organism evidence="2">
    <name type="scientific">Camponotus floridanus</name>
    <name type="common">Florida carpenter ant</name>
    <dbReference type="NCBI Taxonomy" id="104421"/>
    <lineage>
        <taxon>Eukaryota</taxon>
        <taxon>Metazoa</taxon>
        <taxon>Ecdysozoa</taxon>
        <taxon>Arthropoda</taxon>
        <taxon>Hexapoda</taxon>
        <taxon>Insecta</taxon>
        <taxon>Pterygota</taxon>
        <taxon>Neoptera</taxon>
        <taxon>Endopterygota</taxon>
        <taxon>Hymenoptera</taxon>
        <taxon>Apocrita</taxon>
        <taxon>Aculeata</taxon>
        <taxon>Formicoidea</taxon>
        <taxon>Formicidae</taxon>
        <taxon>Formicinae</taxon>
        <taxon>Camponotus</taxon>
    </lineage>
</organism>
<dbReference type="AlphaFoldDB" id="E2AR76"/>
<name>E2AR76_CAMFO</name>
<gene>
    <name evidence="1" type="ORF">EAG_07580</name>
</gene>